<name>A0A127QJ03_9BURK</name>
<keyword evidence="2" id="KW-1185">Reference proteome</keyword>
<organism evidence="1 2">
    <name type="scientific">Collimonas arenae</name>
    <dbReference type="NCBI Taxonomy" id="279058"/>
    <lineage>
        <taxon>Bacteria</taxon>
        <taxon>Pseudomonadati</taxon>
        <taxon>Pseudomonadota</taxon>
        <taxon>Betaproteobacteria</taxon>
        <taxon>Burkholderiales</taxon>
        <taxon>Oxalobacteraceae</taxon>
        <taxon>Collimonas</taxon>
    </lineage>
</organism>
<sequence>MYGQIGHLSSLLARPSSHPINVIEIVCFVMSSQIKHN</sequence>
<dbReference type="AlphaFoldDB" id="A0A127QJ03"/>
<dbReference type="Proteomes" id="UP000071778">
    <property type="component" value="Chromosome"/>
</dbReference>
<evidence type="ECO:0000313" key="1">
    <source>
        <dbReference type="EMBL" id="AMP10050.1"/>
    </source>
</evidence>
<accession>A0A127QJ03</accession>
<protein>
    <submittedName>
        <fullName evidence="1">Uncharacterized protein</fullName>
    </submittedName>
</protein>
<dbReference type="EMBL" id="CP013235">
    <property type="protein sequence ID" value="AMP10050.1"/>
    <property type="molecule type" value="Genomic_DNA"/>
</dbReference>
<dbReference type="PATRIC" id="fig|279058.17.peg.2506"/>
<proteinExistence type="predicted"/>
<gene>
    <name evidence="1" type="ORF">CAter282_2300</name>
</gene>
<reference evidence="1 2" key="1">
    <citation type="submission" date="2015-11" db="EMBL/GenBank/DDBJ databases">
        <title>Exploring the genomic traits of fungus-feeding bacterial genus Collimonas.</title>
        <authorList>
            <person name="Song C."/>
            <person name="Schmidt R."/>
            <person name="de Jager V."/>
            <person name="Krzyzanowska D."/>
            <person name="Jongedijk E."/>
            <person name="Cankar K."/>
            <person name="Beekwilder J."/>
            <person name="van Veen A."/>
            <person name="de Boer W."/>
            <person name="van Veen J.A."/>
            <person name="Garbeva P."/>
        </authorList>
    </citation>
    <scope>NUCLEOTIDE SEQUENCE [LARGE SCALE GENOMIC DNA]</scope>
    <source>
        <strain evidence="1 2">Ter282</strain>
    </source>
</reference>
<evidence type="ECO:0000313" key="2">
    <source>
        <dbReference type="Proteomes" id="UP000071778"/>
    </source>
</evidence>